<keyword evidence="6" id="KW-1185">Reference proteome</keyword>
<dbReference type="InterPro" id="IPR014001">
    <property type="entry name" value="Helicase_ATP-bd"/>
</dbReference>
<dbReference type="Pfam" id="PF00271">
    <property type="entry name" value="Helicase_C"/>
    <property type="match status" value="1"/>
</dbReference>
<dbReference type="Proteomes" id="UP000199011">
    <property type="component" value="Unassembled WGS sequence"/>
</dbReference>
<accession>A0A1I5ED05</accession>
<dbReference type="RefSeq" id="WP_092521418.1">
    <property type="nucleotide sequence ID" value="NZ_CAWRAH010000016.1"/>
</dbReference>
<protein>
    <submittedName>
        <fullName evidence="5">Helicase conserved C-terminal domain-containing protein</fullName>
    </submittedName>
</protein>
<dbReference type="AlphaFoldDB" id="A0A1I5ED05"/>
<dbReference type="Gene3D" id="3.40.50.300">
    <property type="entry name" value="P-loop containing nucleotide triphosphate hydrolases"/>
    <property type="match status" value="1"/>
</dbReference>
<reference evidence="6" key="1">
    <citation type="submission" date="2016-10" db="EMBL/GenBank/DDBJ databases">
        <authorList>
            <person name="Varghese N."/>
            <person name="Submissions S."/>
        </authorList>
    </citation>
    <scope>NUCLEOTIDE SEQUENCE [LARGE SCALE GENOMIC DNA]</scope>
    <source>
        <strain evidence="6">DSM 16522</strain>
    </source>
</reference>
<dbReference type="InterPro" id="IPR001650">
    <property type="entry name" value="Helicase_C-like"/>
</dbReference>
<evidence type="ECO:0000259" key="4">
    <source>
        <dbReference type="PROSITE" id="PS51194"/>
    </source>
</evidence>
<evidence type="ECO:0000313" key="6">
    <source>
        <dbReference type="Proteomes" id="UP000199011"/>
    </source>
</evidence>
<proteinExistence type="predicted"/>
<dbReference type="SMART" id="SM00487">
    <property type="entry name" value="DEXDc"/>
    <property type="match status" value="1"/>
</dbReference>
<dbReference type="GO" id="GO:0004386">
    <property type="term" value="F:helicase activity"/>
    <property type="evidence" value="ECO:0007669"/>
    <property type="project" value="UniProtKB-KW"/>
</dbReference>
<dbReference type="InterPro" id="IPR049730">
    <property type="entry name" value="SNF2/RAD54-like_C"/>
</dbReference>
<dbReference type="GO" id="GO:0016787">
    <property type="term" value="F:hydrolase activity"/>
    <property type="evidence" value="ECO:0007669"/>
    <property type="project" value="UniProtKB-KW"/>
</dbReference>
<feature type="domain" description="Helicase C-terminal" evidence="4">
    <location>
        <begin position="308"/>
        <end position="461"/>
    </location>
</feature>
<dbReference type="GO" id="GO:0005524">
    <property type="term" value="F:ATP binding"/>
    <property type="evidence" value="ECO:0007669"/>
    <property type="project" value="InterPro"/>
</dbReference>
<evidence type="ECO:0000259" key="3">
    <source>
        <dbReference type="PROSITE" id="PS51192"/>
    </source>
</evidence>
<evidence type="ECO:0000313" key="5">
    <source>
        <dbReference type="EMBL" id="SFO08961.1"/>
    </source>
</evidence>
<gene>
    <name evidence="5" type="ORF">SAMN05421579_1625</name>
</gene>
<dbReference type="EMBL" id="FOVO01000062">
    <property type="protein sequence ID" value="SFO08961.1"/>
    <property type="molecule type" value="Genomic_DNA"/>
</dbReference>
<evidence type="ECO:0000256" key="1">
    <source>
        <dbReference type="ARBA" id="ARBA00022801"/>
    </source>
</evidence>
<dbReference type="SUPFAM" id="SSF52540">
    <property type="entry name" value="P-loop containing nucleoside triphosphate hydrolases"/>
    <property type="match status" value="2"/>
</dbReference>
<name>A0A1I5ED05_9GAMM</name>
<feature type="domain" description="Helicase ATP-binding" evidence="3">
    <location>
        <begin position="21"/>
        <end position="182"/>
    </location>
</feature>
<dbReference type="InterPro" id="IPR038718">
    <property type="entry name" value="SNF2-like_sf"/>
</dbReference>
<dbReference type="STRING" id="53341.SAMN05421579_1625"/>
<keyword evidence="1" id="KW-0378">Hydrolase</keyword>
<dbReference type="Pfam" id="PF00176">
    <property type="entry name" value="SNF2-rel_dom"/>
    <property type="match status" value="1"/>
</dbReference>
<dbReference type="PROSITE" id="PS51194">
    <property type="entry name" value="HELICASE_CTER"/>
    <property type="match status" value="1"/>
</dbReference>
<keyword evidence="2 5" id="KW-0547">Nucleotide-binding</keyword>
<dbReference type="InterPro" id="IPR027417">
    <property type="entry name" value="P-loop_NTPase"/>
</dbReference>
<dbReference type="InterPro" id="IPR000330">
    <property type="entry name" value="SNF2_N"/>
</dbReference>
<keyword evidence="2 5" id="KW-0067">ATP-binding</keyword>
<dbReference type="OrthoDB" id="9760715at2"/>
<organism evidence="5 6">
    <name type="scientific">Xenorhabdus japonica</name>
    <dbReference type="NCBI Taxonomy" id="53341"/>
    <lineage>
        <taxon>Bacteria</taxon>
        <taxon>Pseudomonadati</taxon>
        <taxon>Pseudomonadota</taxon>
        <taxon>Gammaproteobacteria</taxon>
        <taxon>Enterobacterales</taxon>
        <taxon>Morganellaceae</taxon>
        <taxon>Xenorhabdus</taxon>
    </lineage>
</organism>
<sequence length="475" mass="55273">MMNRPQWEIITPLMTHQTKAVKKLDNLRVGGLFMEMGTGKSLTAIQIGYNRKHKINKFVWCCPVSLKMNAVEQITKHTKNSSIYIFDDNTTDDNIKNAFWYIVGLESIGGSDRVTMAFNNLIDENTMLIVDESSYIKGHTAKRTKRLKLIGERAKYRLILTGTPISQGIEDLYSQISFLSDKILGYRSWYSFVRKHLEYSEEYKGLITNRKNIDLIAKKIEPYIYQITKDECLDLPEKTYSSRMVKLTLKQKELYEKIKDKFYEDVLDMEKHEMGIAIYKLFTSLKSVVNGIVPPDFKCEYDDIGNNKIEELKNTLNSIHPDRPVVIFTQHRKSIELIEETLGSMFNKNISTYYGKLTEKRNRYKNLTRWRDNGGYFLATASCGGFGLDLTKSNDCVFFSNGFKYGERIQCEDRLHRIGQYRNVLYTDIWSDSGIEDRIRRSHEKKSNAMESFKYELIDAKKNNPDNLLTIVKAL</sequence>
<dbReference type="PANTHER" id="PTHR10799">
    <property type="entry name" value="SNF2/RAD54 HELICASE FAMILY"/>
    <property type="match status" value="1"/>
</dbReference>
<dbReference type="Gene3D" id="3.40.50.10810">
    <property type="entry name" value="Tandem AAA-ATPase domain"/>
    <property type="match status" value="1"/>
</dbReference>
<keyword evidence="2 5" id="KW-0347">Helicase</keyword>
<dbReference type="PROSITE" id="PS51192">
    <property type="entry name" value="HELICASE_ATP_BIND_1"/>
    <property type="match status" value="1"/>
</dbReference>
<evidence type="ECO:0000256" key="2">
    <source>
        <dbReference type="ARBA" id="ARBA00022806"/>
    </source>
</evidence>
<dbReference type="CDD" id="cd18793">
    <property type="entry name" value="SF2_C_SNF"/>
    <property type="match status" value="1"/>
</dbReference>